<dbReference type="Pfam" id="PF03466">
    <property type="entry name" value="LysR_substrate"/>
    <property type="match status" value="1"/>
</dbReference>
<dbReference type="EMBL" id="CAKXZS010000024">
    <property type="protein sequence ID" value="CAH2402850.1"/>
    <property type="molecule type" value="Genomic_DNA"/>
</dbReference>
<feature type="region of interest" description="Disordered" evidence="2">
    <location>
        <begin position="133"/>
        <end position="177"/>
    </location>
</feature>
<evidence type="ECO:0000313" key="5">
    <source>
        <dbReference type="Proteomes" id="UP001152604"/>
    </source>
</evidence>
<gene>
    <name evidence="4" type="ORF">MES4922_300086</name>
</gene>
<evidence type="ECO:0000256" key="1">
    <source>
        <dbReference type="ARBA" id="ARBA00009437"/>
    </source>
</evidence>
<reference evidence="4" key="1">
    <citation type="submission" date="2022-03" db="EMBL/GenBank/DDBJ databases">
        <authorList>
            <person name="Brunel B."/>
        </authorList>
    </citation>
    <scope>NUCLEOTIDE SEQUENCE</scope>
    <source>
        <strain evidence="4">STM4922sample</strain>
    </source>
</reference>
<feature type="compositionally biased region" description="Low complexity" evidence="2">
    <location>
        <begin position="133"/>
        <end position="149"/>
    </location>
</feature>
<dbReference type="PANTHER" id="PTHR30537">
    <property type="entry name" value="HTH-TYPE TRANSCRIPTIONAL REGULATOR"/>
    <property type="match status" value="1"/>
</dbReference>
<evidence type="ECO:0000313" key="4">
    <source>
        <dbReference type="EMBL" id="CAH2402850.1"/>
    </source>
</evidence>
<dbReference type="InterPro" id="IPR005119">
    <property type="entry name" value="LysR_subst-bd"/>
</dbReference>
<proteinExistence type="inferred from homology"/>
<dbReference type="InterPro" id="IPR036388">
    <property type="entry name" value="WH-like_DNA-bd_sf"/>
</dbReference>
<evidence type="ECO:0000256" key="2">
    <source>
        <dbReference type="SAM" id="MobiDB-lite"/>
    </source>
</evidence>
<comment type="caution">
    <text evidence="4">The sequence shown here is derived from an EMBL/GenBank/DDBJ whole genome shotgun (WGS) entry which is preliminary data.</text>
</comment>
<dbReference type="InterPro" id="IPR058163">
    <property type="entry name" value="LysR-type_TF_proteobact-type"/>
</dbReference>
<dbReference type="SUPFAM" id="SSF53850">
    <property type="entry name" value="Periplasmic binding protein-like II"/>
    <property type="match status" value="1"/>
</dbReference>
<dbReference type="Gene3D" id="3.40.190.290">
    <property type="match status" value="1"/>
</dbReference>
<comment type="similarity">
    <text evidence="1">Belongs to the LysR transcriptional regulatory family.</text>
</comment>
<name>A0ABN8JXV1_9HYPH</name>
<accession>A0ABN8JXV1</accession>
<feature type="domain" description="LysR substrate-binding" evidence="3">
    <location>
        <begin position="43"/>
        <end position="111"/>
    </location>
</feature>
<evidence type="ECO:0000259" key="3">
    <source>
        <dbReference type="Pfam" id="PF03466"/>
    </source>
</evidence>
<organism evidence="4 5">
    <name type="scientific">Mesorhizobium ventifaucium</name>
    <dbReference type="NCBI Taxonomy" id="666020"/>
    <lineage>
        <taxon>Bacteria</taxon>
        <taxon>Pseudomonadati</taxon>
        <taxon>Pseudomonadota</taxon>
        <taxon>Alphaproteobacteria</taxon>
        <taxon>Hyphomicrobiales</taxon>
        <taxon>Phyllobacteriaceae</taxon>
        <taxon>Mesorhizobium</taxon>
    </lineage>
</organism>
<dbReference type="Proteomes" id="UP001152604">
    <property type="component" value="Unassembled WGS sequence"/>
</dbReference>
<dbReference type="PANTHER" id="PTHR30537:SF5">
    <property type="entry name" value="HTH-TYPE TRANSCRIPTIONAL ACTIVATOR TTDR-RELATED"/>
    <property type="match status" value="1"/>
</dbReference>
<keyword evidence="5" id="KW-1185">Reference proteome</keyword>
<sequence length="177" mass="19282">MRLLNRTTRSVGLTEAGAHYFDHVRPAAEEIRAAGAALRETRDRPAGTLRLSLPWIAAPLLIEPLMGPFMDAYPDVRLSLIFDDNFVDIAGQGFDAGLRIGELLEKDMSARGWAGRCRRSCWAARTIWRVTARRSGPPTSPPTAASPSLSPAPAPFRPGSSSSMDARSSSRPTHVWS</sequence>
<feature type="compositionally biased region" description="Low complexity" evidence="2">
    <location>
        <begin position="157"/>
        <end position="170"/>
    </location>
</feature>
<protein>
    <recommendedName>
        <fullName evidence="3">LysR substrate-binding domain-containing protein</fullName>
    </recommendedName>
</protein>
<dbReference type="Gene3D" id="1.10.10.10">
    <property type="entry name" value="Winged helix-like DNA-binding domain superfamily/Winged helix DNA-binding domain"/>
    <property type="match status" value="1"/>
</dbReference>